<dbReference type="PANTHER" id="PTHR37424">
    <property type="entry name" value="BACTERIOFERRITIN-ASSOCIATED FERREDOXIN"/>
    <property type="match status" value="1"/>
</dbReference>
<gene>
    <name evidence="10" type="ORF">MSAR_39530</name>
</gene>
<accession>A0A7I7SUX3</accession>
<dbReference type="AlphaFoldDB" id="A0A7I7SUX3"/>
<sequence length="86" mass="8767">MYVCLCAGATSATVKEVVAGGACTSKQVAAACGAGGDCGRCRRTVRAIIEQHFAATATEVPCRQCTGRVFCQLHAGGSRRSSARAS</sequence>
<evidence type="ECO:0000256" key="8">
    <source>
        <dbReference type="ARBA" id="ARBA00046332"/>
    </source>
</evidence>
<dbReference type="InterPro" id="IPR041854">
    <property type="entry name" value="BFD-like_2Fe2S-bd_dom_sf"/>
</dbReference>
<keyword evidence="6" id="KW-0411">Iron-sulfur</keyword>
<dbReference type="InterPro" id="IPR007419">
    <property type="entry name" value="BFD-like_2Fe2S-bd_dom"/>
</dbReference>
<dbReference type="GO" id="GO:0051537">
    <property type="term" value="F:2 iron, 2 sulfur cluster binding"/>
    <property type="evidence" value="ECO:0007669"/>
    <property type="project" value="UniProtKB-KW"/>
</dbReference>
<keyword evidence="3" id="KW-0479">Metal-binding</keyword>
<name>A0A7I7SUX3_9MYCO</name>
<dbReference type="Pfam" id="PF04324">
    <property type="entry name" value="Fer2_BFD"/>
    <property type="match status" value="1"/>
</dbReference>
<evidence type="ECO:0000256" key="1">
    <source>
        <dbReference type="ARBA" id="ARBA00022448"/>
    </source>
</evidence>
<protein>
    <recommendedName>
        <fullName evidence="7">Bacterioferritin-associated ferredoxin</fullName>
    </recommendedName>
</protein>
<evidence type="ECO:0000256" key="5">
    <source>
        <dbReference type="ARBA" id="ARBA00023004"/>
    </source>
</evidence>
<dbReference type="GO" id="GO:0046872">
    <property type="term" value="F:metal ion binding"/>
    <property type="evidence" value="ECO:0007669"/>
    <property type="project" value="UniProtKB-KW"/>
</dbReference>
<proteinExistence type="inferred from homology"/>
<dbReference type="Proteomes" id="UP000466445">
    <property type="component" value="Chromosome"/>
</dbReference>
<evidence type="ECO:0000313" key="10">
    <source>
        <dbReference type="EMBL" id="BBY60817.1"/>
    </source>
</evidence>
<evidence type="ECO:0000256" key="2">
    <source>
        <dbReference type="ARBA" id="ARBA00022714"/>
    </source>
</evidence>
<keyword evidence="2" id="KW-0001">2Fe-2S</keyword>
<dbReference type="RefSeq" id="WP_163699571.1">
    <property type="nucleotide sequence ID" value="NZ_AP022595.1"/>
</dbReference>
<evidence type="ECO:0000256" key="4">
    <source>
        <dbReference type="ARBA" id="ARBA00022982"/>
    </source>
</evidence>
<evidence type="ECO:0000256" key="7">
    <source>
        <dbReference type="ARBA" id="ARBA00039386"/>
    </source>
</evidence>
<keyword evidence="5" id="KW-0408">Iron</keyword>
<keyword evidence="1" id="KW-0813">Transport</keyword>
<dbReference type="InterPro" id="IPR052371">
    <property type="entry name" value="BFD-associated_ferredoxin"/>
</dbReference>
<dbReference type="PANTHER" id="PTHR37424:SF1">
    <property type="entry name" value="BACTERIOFERRITIN-ASSOCIATED FERREDOXIN"/>
    <property type="match status" value="1"/>
</dbReference>
<comment type="similarity">
    <text evidence="8">Belongs to the Bfd family.</text>
</comment>
<evidence type="ECO:0000256" key="3">
    <source>
        <dbReference type="ARBA" id="ARBA00022723"/>
    </source>
</evidence>
<evidence type="ECO:0000313" key="11">
    <source>
        <dbReference type="Proteomes" id="UP000466445"/>
    </source>
</evidence>
<keyword evidence="11" id="KW-1185">Reference proteome</keyword>
<dbReference type="Gene3D" id="1.10.10.1100">
    <property type="entry name" value="BFD-like [2Fe-2S]-binding domain"/>
    <property type="match status" value="1"/>
</dbReference>
<dbReference type="KEGG" id="msar:MSAR_39530"/>
<feature type="domain" description="BFD-like [2Fe-2S]-binding" evidence="9">
    <location>
        <begin position="2"/>
        <end position="50"/>
    </location>
</feature>
<keyword evidence="4" id="KW-0249">Electron transport</keyword>
<evidence type="ECO:0000256" key="6">
    <source>
        <dbReference type="ARBA" id="ARBA00023014"/>
    </source>
</evidence>
<reference evidence="10 11" key="1">
    <citation type="journal article" date="2019" name="Emerg. Microbes Infect.">
        <title>Comprehensive subspecies identification of 175 nontuberculous mycobacteria species based on 7547 genomic profiles.</title>
        <authorList>
            <person name="Matsumoto Y."/>
            <person name="Kinjo T."/>
            <person name="Motooka D."/>
            <person name="Nabeya D."/>
            <person name="Jung N."/>
            <person name="Uechi K."/>
            <person name="Horii T."/>
            <person name="Iida T."/>
            <person name="Fujita J."/>
            <person name="Nakamura S."/>
        </authorList>
    </citation>
    <scope>NUCLEOTIDE SEQUENCE [LARGE SCALE GENOMIC DNA]</scope>
    <source>
        <strain evidence="10 11">JCM 30395</strain>
    </source>
</reference>
<organism evidence="10 11">
    <name type="scientific">Mycolicibacterium sarraceniae</name>
    <dbReference type="NCBI Taxonomy" id="1534348"/>
    <lineage>
        <taxon>Bacteria</taxon>
        <taxon>Bacillati</taxon>
        <taxon>Actinomycetota</taxon>
        <taxon>Actinomycetes</taxon>
        <taxon>Mycobacteriales</taxon>
        <taxon>Mycobacteriaceae</taxon>
        <taxon>Mycolicibacterium</taxon>
    </lineage>
</organism>
<dbReference type="EMBL" id="AP022595">
    <property type="protein sequence ID" value="BBY60817.1"/>
    <property type="molecule type" value="Genomic_DNA"/>
</dbReference>
<evidence type="ECO:0000259" key="9">
    <source>
        <dbReference type="Pfam" id="PF04324"/>
    </source>
</evidence>